<dbReference type="Pfam" id="PF17920">
    <property type="entry name" value="TetR_C_16"/>
    <property type="match status" value="1"/>
</dbReference>
<dbReference type="SUPFAM" id="SSF46689">
    <property type="entry name" value="Homeodomain-like"/>
    <property type="match status" value="1"/>
</dbReference>
<dbReference type="Proteomes" id="UP001272940">
    <property type="component" value="Unassembled WGS sequence"/>
</dbReference>
<dbReference type="EMBL" id="JAMYEC010000005">
    <property type="protein sequence ID" value="MDX2335238.1"/>
    <property type="molecule type" value="Genomic_DNA"/>
</dbReference>
<sequence>MRSAEITRQVILHAALNLFAEEGFETVGVRDIGLRAKVDPSLVNRYYGGKEELFIEVVKACHADWRHLWGAKQDFAARVVKEVLHGGNDGKVLQGILVMLRVTGSERARHLVDETLGSSIFAQLEAWLGGPEADVRARMLIALIGGMAFARDLSGDFPLEDARAAALAQAFEASIERLLSSSPSA</sequence>
<evidence type="ECO:0000256" key="4">
    <source>
        <dbReference type="PROSITE-ProRule" id="PRU00335"/>
    </source>
</evidence>
<accession>A0ABU4KQG6</accession>
<dbReference type="RefSeq" id="WP_066629261.1">
    <property type="nucleotide sequence ID" value="NZ_JAMYEC010000005.1"/>
</dbReference>
<evidence type="ECO:0000259" key="5">
    <source>
        <dbReference type="PROSITE" id="PS50977"/>
    </source>
</evidence>
<dbReference type="SUPFAM" id="SSF48498">
    <property type="entry name" value="Tetracyclin repressor-like, C-terminal domain"/>
    <property type="match status" value="1"/>
</dbReference>
<name>A0ABU4KQG6_BREVE</name>
<feature type="domain" description="HTH tetR-type" evidence="5">
    <location>
        <begin position="5"/>
        <end position="65"/>
    </location>
</feature>
<dbReference type="PANTHER" id="PTHR30055">
    <property type="entry name" value="HTH-TYPE TRANSCRIPTIONAL REGULATOR RUTR"/>
    <property type="match status" value="1"/>
</dbReference>
<evidence type="ECO:0000313" key="6">
    <source>
        <dbReference type="EMBL" id="MDX2335238.1"/>
    </source>
</evidence>
<keyword evidence="2 4" id="KW-0238">DNA-binding</keyword>
<protein>
    <submittedName>
        <fullName evidence="6">TetR/AcrR family transcriptional regulator</fullName>
    </submittedName>
</protein>
<comment type="caution">
    <text evidence="6">The sequence shown here is derived from an EMBL/GenBank/DDBJ whole genome shotgun (WGS) entry which is preliminary data.</text>
</comment>
<dbReference type="Gene3D" id="1.10.357.10">
    <property type="entry name" value="Tetracycline Repressor, domain 2"/>
    <property type="match status" value="1"/>
</dbReference>
<dbReference type="InterPro" id="IPR036271">
    <property type="entry name" value="Tet_transcr_reg_TetR-rel_C_sf"/>
</dbReference>
<gene>
    <name evidence="6" type="ORF">NJD11_09835</name>
</gene>
<evidence type="ECO:0000256" key="2">
    <source>
        <dbReference type="ARBA" id="ARBA00023125"/>
    </source>
</evidence>
<dbReference type="PROSITE" id="PS50977">
    <property type="entry name" value="HTH_TETR_2"/>
    <property type="match status" value="1"/>
</dbReference>
<dbReference type="PANTHER" id="PTHR30055:SF234">
    <property type="entry name" value="HTH-TYPE TRANSCRIPTIONAL REGULATOR BETI"/>
    <property type="match status" value="1"/>
</dbReference>
<evidence type="ECO:0000256" key="1">
    <source>
        <dbReference type="ARBA" id="ARBA00023015"/>
    </source>
</evidence>
<dbReference type="InterPro" id="IPR001647">
    <property type="entry name" value="HTH_TetR"/>
</dbReference>
<proteinExistence type="predicted"/>
<keyword evidence="3" id="KW-0804">Transcription</keyword>
<dbReference type="InterPro" id="IPR050109">
    <property type="entry name" value="HTH-type_TetR-like_transc_reg"/>
</dbReference>
<evidence type="ECO:0000313" key="7">
    <source>
        <dbReference type="Proteomes" id="UP001272940"/>
    </source>
</evidence>
<keyword evidence="1" id="KW-0805">Transcription regulation</keyword>
<feature type="DNA-binding region" description="H-T-H motif" evidence="4">
    <location>
        <begin position="28"/>
        <end position="47"/>
    </location>
</feature>
<organism evidence="6 7">
    <name type="scientific">Brevundimonas vesicularis</name>
    <name type="common">Pseudomonas vesicularis</name>
    <dbReference type="NCBI Taxonomy" id="41276"/>
    <lineage>
        <taxon>Bacteria</taxon>
        <taxon>Pseudomonadati</taxon>
        <taxon>Pseudomonadota</taxon>
        <taxon>Alphaproteobacteria</taxon>
        <taxon>Caulobacterales</taxon>
        <taxon>Caulobacteraceae</taxon>
        <taxon>Brevundimonas</taxon>
    </lineage>
</organism>
<evidence type="ECO:0000256" key="3">
    <source>
        <dbReference type="ARBA" id="ARBA00023163"/>
    </source>
</evidence>
<keyword evidence="7" id="KW-1185">Reference proteome</keyword>
<dbReference type="InterPro" id="IPR009057">
    <property type="entry name" value="Homeodomain-like_sf"/>
</dbReference>
<dbReference type="Pfam" id="PF00440">
    <property type="entry name" value="TetR_N"/>
    <property type="match status" value="1"/>
</dbReference>
<dbReference type="PRINTS" id="PR00455">
    <property type="entry name" value="HTHTETR"/>
</dbReference>
<reference evidence="6 7" key="1">
    <citation type="journal article" date="2023" name="FEMS Microbes">
        <title>Whole genomes of deep-sea sponge-associated bacteria exhibit high novel natural product potential.</title>
        <authorList>
            <person name="Hesketh-Best P.J."/>
            <person name="January G.G."/>
            <person name="Koch M.J."/>
            <person name="Warburton P.J."/>
            <person name="Howell K.L."/>
            <person name="Upton M."/>
        </authorList>
    </citation>
    <scope>NUCLEOTIDE SEQUENCE [LARGE SCALE GENOMIC DNA]</scope>
    <source>
        <strain evidence="6 7">PC206-O</strain>
    </source>
</reference>
<dbReference type="InterPro" id="IPR041678">
    <property type="entry name" value="TetR_C_16"/>
</dbReference>